<name>A0A5P1FJK3_ASPOF</name>
<dbReference type="AlphaFoldDB" id="A0A5P1FJK3"/>
<evidence type="ECO:0000313" key="2">
    <source>
        <dbReference type="Proteomes" id="UP000243459"/>
    </source>
</evidence>
<dbReference type="EMBL" id="CM007382">
    <property type="protein sequence ID" value="ONK78302.1"/>
    <property type="molecule type" value="Genomic_DNA"/>
</dbReference>
<evidence type="ECO:0000313" key="1">
    <source>
        <dbReference type="EMBL" id="ONK78302.1"/>
    </source>
</evidence>
<dbReference type="Proteomes" id="UP000243459">
    <property type="component" value="Chromosome 2"/>
</dbReference>
<protein>
    <submittedName>
        <fullName evidence="1">Uncharacterized protein</fullName>
    </submittedName>
</protein>
<dbReference type="Gramene" id="ONK78302">
    <property type="protein sequence ID" value="ONK78302"/>
    <property type="gene ID" value="A4U43_C02F16880"/>
</dbReference>
<accession>A0A5P1FJK3</accession>
<reference evidence="2" key="1">
    <citation type="journal article" date="2017" name="Nat. Commun.">
        <title>The asparagus genome sheds light on the origin and evolution of a young Y chromosome.</title>
        <authorList>
            <person name="Harkess A."/>
            <person name="Zhou J."/>
            <person name="Xu C."/>
            <person name="Bowers J.E."/>
            <person name="Van der Hulst R."/>
            <person name="Ayyampalayam S."/>
            <person name="Mercati F."/>
            <person name="Riccardi P."/>
            <person name="McKain M.R."/>
            <person name="Kakrana A."/>
            <person name="Tang H."/>
            <person name="Ray J."/>
            <person name="Groenendijk J."/>
            <person name="Arikit S."/>
            <person name="Mathioni S.M."/>
            <person name="Nakano M."/>
            <person name="Shan H."/>
            <person name="Telgmann-Rauber A."/>
            <person name="Kanno A."/>
            <person name="Yue Z."/>
            <person name="Chen H."/>
            <person name="Li W."/>
            <person name="Chen Y."/>
            <person name="Xu X."/>
            <person name="Zhang Y."/>
            <person name="Luo S."/>
            <person name="Chen H."/>
            <person name="Gao J."/>
            <person name="Mao Z."/>
            <person name="Pires J.C."/>
            <person name="Luo M."/>
            <person name="Kudrna D."/>
            <person name="Wing R.A."/>
            <person name="Meyers B.C."/>
            <person name="Yi K."/>
            <person name="Kong H."/>
            <person name="Lavrijsen P."/>
            <person name="Sunseri F."/>
            <person name="Falavigna A."/>
            <person name="Ye Y."/>
            <person name="Leebens-Mack J.H."/>
            <person name="Chen G."/>
        </authorList>
    </citation>
    <scope>NUCLEOTIDE SEQUENCE [LARGE SCALE GENOMIC DNA]</scope>
    <source>
        <strain evidence="2">cv. DH0086</strain>
    </source>
</reference>
<keyword evidence="2" id="KW-1185">Reference proteome</keyword>
<proteinExistence type="predicted"/>
<organism evidence="1 2">
    <name type="scientific">Asparagus officinalis</name>
    <name type="common">Garden asparagus</name>
    <dbReference type="NCBI Taxonomy" id="4686"/>
    <lineage>
        <taxon>Eukaryota</taxon>
        <taxon>Viridiplantae</taxon>
        <taxon>Streptophyta</taxon>
        <taxon>Embryophyta</taxon>
        <taxon>Tracheophyta</taxon>
        <taxon>Spermatophyta</taxon>
        <taxon>Magnoliopsida</taxon>
        <taxon>Liliopsida</taxon>
        <taxon>Asparagales</taxon>
        <taxon>Asparagaceae</taxon>
        <taxon>Asparagoideae</taxon>
        <taxon>Asparagus</taxon>
    </lineage>
</organism>
<gene>
    <name evidence="1" type="ORF">A4U43_C02F16880</name>
</gene>
<sequence>MKDFERGVVFYASSSRARIKIGKNLVYFHTWFGVYCWLSASLPTVIPASGGGTLIDLEASDNEGSDEFLKRYDGWSKTDFPYYNGIEAAS</sequence>